<feature type="region of interest" description="Disordered" evidence="1">
    <location>
        <begin position="232"/>
        <end position="277"/>
    </location>
</feature>
<accession>A0A0A8X799</accession>
<organism evidence="2 3">
    <name type="scientific">Mesobacillus selenatarsenatis (strain DSM 18680 / JCM 14380 / FERM P-15431 / SF-1)</name>
    <dbReference type="NCBI Taxonomy" id="1321606"/>
    <lineage>
        <taxon>Bacteria</taxon>
        <taxon>Bacillati</taxon>
        <taxon>Bacillota</taxon>
        <taxon>Bacilli</taxon>
        <taxon>Bacillales</taxon>
        <taxon>Bacillaceae</taxon>
        <taxon>Mesobacillus</taxon>
    </lineage>
</organism>
<evidence type="ECO:0000313" key="2">
    <source>
        <dbReference type="EMBL" id="GAM14011.1"/>
    </source>
</evidence>
<evidence type="ECO:0000256" key="1">
    <source>
        <dbReference type="SAM" id="MobiDB-lite"/>
    </source>
</evidence>
<protein>
    <submittedName>
        <fullName evidence="2">Uncharacterized protein</fullName>
    </submittedName>
</protein>
<feature type="compositionally biased region" description="Low complexity" evidence="1">
    <location>
        <begin position="242"/>
        <end position="252"/>
    </location>
</feature>
<dbReference type="RefSeq" id="WP_052442153.1">
    <property type="nucleotide sequence ID" value="NZ_BASE01000044.1"/>
</dbReference>
<evidence type="ECO:0000313" key="3">
    <source>
        <dbReference type="Proteomes" id="UP000031014"/>
    </source>
</evidence>
<proteinExistence type="predicted"/>
<dbReference type="OrthoDB" id="2381017at2"/>
<dbReference type="InterPro" id="IPR054845">
    <property type="entry name" value="Exosporium_prot_C"/>
</dbReference>
<dbReference type="AlphaFoldDB" id="A0A0A8X799"/>
<feature type="compositionally biased region" description="Basic and acidic residues" evidence="1">
    <location>
        <begin position="232"/>
        <end position="241"/>
    </location>
</feature>
<dbReference type="STRING" id="1321606.SAMD00020551_2158"/>
<dbReference type="NCBIfam" id="NF045794">
    <property type="entry name" value="CsxC_fam"/>
    <property type="match status" value="1"/>
</dbReference>
<keyword evidence="3" id="KW-1185">Reference proteome</keyword>
<sequence length="277" mass="31990">MKRNTDCNSHHGCPPQLSCDKAKTIRVDCDSDSFHPYGNKLKFPVADINVALAEVELQVEVESDIKLPTAAREIKHMRRNVSLTQCKAIRSAMDYKKVKLYISGVVHKNIQYVEQCSGLLKDYSVDVPFTCSEAVHVFNYPDYEHLSQKNTVFERRFIDKKGHGADQCTSGAFTYEYYNEPIECKLLASFVNDLDLYKDFDNWGRFSRITEKMEVGLFFKLLQKQQVDLDHSHGYKDKEESSSSSSSSSSWESDYKMEHEPKNMKHRMDALMKRHEG</sequence>
<dbReference type="EMBL" id="BASE01000044">
    <property type="protein sequence ID" value="GAM14011.1"/>
    <property type="molecule type" value="Genomic_DNA"/>
</dbReference>
<gene>
    <name evidence="2" type="ORF">SAMD00020551_2158</name>
</gene>
<dbReference type="Proteomes" id="UP000031014">
    <property type="component" value="Unassembled WGS sequence"/>
</dbReference>
<name>A0A0A8X799_MESS1</name>
<feature type="compositionally biased region" description="Basic and acidic residues" evidence="1">
    <location>
        <begin position="253"/>
        <end position="277"/>
    </location>
</feature>
<comment type="caution">
    <text evidence="2">The sequence shown here is derived from an EMBL/GenBank/DDBJ whole genome shotgun (WGS) entry which is preliminary data.</text>
</comment>
<reference evidence="2 3" key="1">
    <citation type="submission" date="2013-06" db="EMBL/GenBank/DDBJ databases">
        <title>Whole genome shotgun sequence of Bacillus selenatarsenatis SF-1.</title>
        <authorList>
            <person name="Kuroda M."/>
            <person name="Sei K."/>
            <person name="Yamashita M."/>
            <person name="Ike M."/>
        </authorList>
    </citation>
    <scope>NUCLEOTIDE SEQUENCE [LARGE SCALE GENOMIC DNA]</scope>
    <source>
        <strain evidence="2 3">SF-1</strain>
    </source>
</reference>